<keyword evidence="3" id="KW-1185">Reference proteome</keyword>
<dbReference type="Proteomes" id="UP000439903">
    <property type="component" value="Unassembled WGS sequence"/>
</dbReference>
<comment type="caution">
    <text evidence="2">The sequence shown here is derived from an EMBL/GenBank/DDBJ whole genome shotgun (WGS) entry which is preliminary data.</text>
</comment>
<protein>
    <submittedName>
        <fullName evidence="2">F-box domain-containing protein</fullName>
    </submittedName>
</protein>
<dbReference type="InterPro" id="IPR001810">
    <property type="entry name" value="F-box_dom"/>
</dbReference>
<dbReference type="InterPro" id="IPR036047">
    <property type="entry name" value="F-box-like_dom_sf"/>
</dbReference>
<dbReference type="SUPFAM" id="SSF81383">
    <property type="entry name" value="F-box domain"/>
    <property type="match status" value="1"/>
</dbReference>
<evidence type="ECO:0000259" key="1">
    <source>
        <dbReference type="Pfam" id="PF12937"/>
    </source>
</evidence>
<feature type="domain" description="F-box" evidence="1">
    <location>
        <begin position="3"/>
        <end position="44"/>
    </location>
</feature>
<reference evidence="2 3" key="1">
    <citation type="journal article" date="2019" name="Environ. Microbiol.">
        <title>At the nexus of three kingdoms: the genome of the mycorrhizal fungus Gigaspora margarita provides insights into plant, endobacterial and fungal interactions.</title>
        <authorList>
            <person name="Venice F."/>
            <person name="Ghignone S."/>
            <person name="Salvioli di Fossalunga A."/>
            <person name="Amselem J."/>
            <person name="Novero M."/>
            <person name="Xianan X."/>
            <person name="Sedzielewska Toro K."/>
            <person name="Morin E."/>
            <person name="Lipzen A."/>
            <person name="Grigoriev I.V."/>
            <person name="Henrissat B."/>
            <person name="Martin F.M."/>
            <person name="Bonfante P."/>
        </authorList>
    </citation>
    <scope>NUCLEOTIDE SEQUENCE [LARGE SCALE GENOMIC DNA]</scope>
    <source>
        <strain evidence="2 3">BEG34</strain>
    </source>
</reference>
<accession>A0A8H3XBU0</accession>
<evidence type="ECO:0000313" key="3">
    <source>
        <dbReference type="Proteomes" id="UP000439903"/>
    </source>
</evidence>
<dbReference type="CDD" id="cd09917">
    <property type="entry name" value="F-box_SF"/>
    <property type="match status" value="1"/>
</dbReference>
<dbReference type="Gene3D" id="1.20.1280.50">
    <property type="match status" value="1"/>
</dbReference>
<name>A0A8H3XBU0_GIGMA</name>
<dbReference type="OrthoDB" id="10489414at2759"/>
<dbReference type="Pfam" id="PF12937">
    <property type="entry name" value="F-box-like"/>
    <property type="match status" value="1"/>
</dbReference>
<sequence>MITLPNECYCMIFNNLRSNYNSLLSCSLVNRHWCRIVIPILWNDPKNHFKDIRLIKVFLLTLNDEERTLLIPFKLTFPNHPKPLFEYTSYITCVNKDLYSGIRIWLRSNGYKTEYELVETAIQCSLIAMSCELVRILNI</sequence>
<dbReference type="AlphaFoldDB" id="A0A8H3XBU0"/>
<dbReference type="EMBL" id="WTPW01001263">
    <property type="protein sequence ID" value="KAF0445754.1"/>
    <property type="molecule type" value="Genomic_DNA"/>
</dbReference>
<organism evidence="2 3">
    <name type="scientific">Gigaspora margarita</name>
    <dbReference type="NCBI Taxonomy" id="4874"/>
    <lineage>
        <taxon>Eukaryota</taxon>
        <taxon>Fungi</taxon>
        <taxon>Fungi incertae sedis</taxon>
        <taxon>Mucoromycota</taxon>
        <taxon>Glomeromycotina</taxon>
        <taxon>Glomeromycetes</taxon>
        <taxon>Diversisporales</taxon>
        <taxon>Gigasporaceae</taxon>
        <taxon>Gigaspora</taxon>
    </lineage>
</organism>
<evidence type="ECO:0000313" key="2">
    <source>
        <dbReference type="EMBL" id="KAF0445754.1"/>
    </source>
</evidence>
<gene>
    <name evidence="2" type="ORF">F8M41_003063</name>
</gene>
<proteinExistence type="predicted"/>